<dbReference type="CDD" id="cd11041">
    <property type="entry name" value="CYP503A1-like"/>
    <property type="match status" value="1"/>
</dbReference>
<evidence type="ECO:0000256" key="8">
    <source>
        <dbReference type="RuleBase" id="RU000461"/>
    </source>
</evidence>
<dbReference type="PRINTS" id="PR00465">
    <property type="entry name" value="EP450IV"/>
</dbReference>
<feature type="binding site" description="axial binding residue" evidence="7">
    <location>
        <position position="359"/>
    </location>
    <ligand>
        <name>heme</name>
        <dbReference type="ChEBI" id="CHEBI:30413"/>
    </ligand>
    <ligandPart>
        <name>Fe</name>
        <dbReference type="ChEBI" id="CHEBI:18248"/>
    </ligandPart>
</feature>
<keyword evidence="9" id="KW-0812">Transmembrane</keyword>
<evidence type="ECO:0000256" key="4">
    <source>
        <dbReference type="ARBA" id="ARBA00023002"/>
    </source>
</evidence>
<feature type="transmembrane region" description="Helical" evidence="9">
    <location>
        <begin position="20"/>
        <end position="43"/>
    </location>
</feature>
<keyword evidence="3 7" id="KW-0479">Metal-binding</keyword>
<keyword evidence="9" id="KW-0472">Membrane</keyword>
<proteinExistence type="inferred from homology"/>
<dbReference type="GO" id="GO:0016705">
    <property type="term" value="F:oxidoreductase activity, acting on paired donors, with incorporation or reduction of molecular oxygen"/>
    <property type="evidence" value="ECO:0007669"/>
    <property type="project" value="InterPro"/>
</dbReference>
<dbReference type="PRINTS" id="PR00385">
    <property type="entry name" value="P450"/>
</dbReference>
<dbReference type="InterPro" id="IPR002403">
    <property type="entry name" value="Cyt_P450_E_grp-IV"/>
</dbReference>
<dbReference type="Gene3D" id="1.10.630.10">
    <property type="entry name" value="Cytochrome P450"/>
    <property type="match status" value="1"/>
</dbReference>
<comment type="cofactor">
    <cofactor evidence="1 7">
        <name>heme</name>
        <dbReference type="ChEBI" id="CHEBI:30413"/>
    </cofactor>
</comment>
<name>A0AAJ0AUE3_9PEZI</name>
<evidence type="ECO:0000313" key="10">
    <source>
        <dbReference type="EMBL" id="KAK1690558.1"/>
    </source>
</evidence>
<dbReference type="GO" id="GO:0005506">
    <property type="term" value="F:iron ion binding"/>
    <property type="evidence" value="ECO:0007669"/>
    <property type="project" value="InterPro"/>
</dbReference>
<dbReference type="AlphaFoldDB" id="A0AAJ0AUE3"/>
<evidence type="ECO:0000256" key="9">
    <source>
        <dbReference type="SAM" id="Phobius"/>
    </source>
</evidence>
<keyword evidence="7 8" id="KW-0349">Heme</keyword>
<comment type="similarity">
    <text evidence="2 8">Belongs to the cytochrome P450 family.</text>
</comment>
<sequence>MSAQFELYYPVLRAKFQQNLLAVAGWTILCACAFGVLILWSFAVDVRMPKLSIALEDEVPDRQERIEIFIKDTRRLFITSYSKFQNRVFGINTTEVGNLDEKQIAIVNKKLNPILIELIRTHWPLETYGVPTVVKPWPHVMRQVSRVSARLFHSAESADNNQWLDIASEHVHSAVVWTENLKKWPAALRPFVYRFVKGRGIMMQRFGEGKALSMAATVTQCLMDLATYPEYISELREEIELVLARGNGVLSKQALTDMMKLDSVIKETQRLNPPDLASFQRKVMSDFTLSNGLRIPKGARIALPTGAINMDQELFQNPEIFDGFRFYRIRIAAEEARNTNQMVTVGKKDLTWGYGRHACPGRYIAEVAMKLLLIEYIMRYDIRLSGDLKSRPKNIEFEGLVIPDPDWELLLTSRPVKEIASNHES</sequence>
<keyword evidence="6 8" id="KW-0503">Monooxygenase</keyword>
<evidence type="ECO:0000256" key="5">
    <source>
        <dbReference type="ARBA" id="ARBA00023004"/>
    </source>
</evidence>
<dbReference type="InterPro" id="IPR017972">
    <property type="entry name" value="Cyt_P450_CS"/>
</dbReference>
<evidence type="ECO:0000313" key="11">
    <source>
        <dbReference type="Proteomes" id="UP001224890"/>
    </source>
</evidence>
<dbReference type="EMBL" id="JAHMHR010000006">
    <property type="protein sequence ID" value="KAK1690558.1"/>
    <property type="molecule type" value="Genomic_DNA"/>
</dbReference>
<accession>A0AAJ0AUE3</accession>
<evidence type="ECO:0000256" key="7">
    <source>
        <dbReference type="PIRSR" id="PIRSR602403-1"/>
    </source>
</evidence>
<dbReference type="PANTHER" id="PTHR46206">
    <property type="entry name" value="CYTOCHROME P450"/>
    <property type="match status" value="1"/>
</dbReference>
<keyword evidence="11" id="KW-1185">Reference proteome</keyword>
<evidence type="ECO:0000256" key="2">
    <source>
        <dbReference type="ARBA" id="ARBA00010617"/>
    </source>
</evidence>
<organism evidence="10 11">
    <name type="scientific">Colletotrichum godetiae</name>
    <dbReference type="NCBI Taxonomy" id="1209918"/>
    <lineage>
        <taxon>Eukaryota</taxon>
        <taxon>Fungi</taxon>
        <taxon>Dikarya</taxon>
        <taxon>Ascomycota</taxon>
        <taxon>Pezizomycotina</taxon>
        <taxon>Sordariomycetes</taxon>
        <taxon>Hypocreomycetidae</taxon>
        <taxon>Glomerellales</taxon>
        <taxon>Glomerellaceae</taxon>
        <taxon>Colletotrichum</taxon>
        <taxon>Colletotrichum acutatum species complex</taxon>
    </lineage>
</organism>
<keyword evidence="9" id="KW-1133">Transmembrane helix</keyword>
<keyword evidence="5 7" id="KW-0408">Iron</keyword>
<comment type="caution">
    <text evidence="10">The sequence shown here is derived from an EMBL/GenBank/DDBJ whole genome shotgun (WGS) entry which is preliminary data.</text>
</comment>
<gene>
    <name evidence="10" type="ORF">BDP55DRAFT_575383</name>
</gene>
<dbReference type="Pfam" id="PF00067">
    <property type="entry name" value="p450"/>
    <property type="match status" value="1"/>
</dbReference>
<reference evidence="10" key="1">
    <citation type="submission" date="2021-06" db="EMBL/GenBank/DDBJ databases">
        <title>Comparative genomics, transcriptomics and evolutionary studies reveal genomic signatures of adaptation to plant cell wall in hemibiotrophic fungi.</title>
        <authorList>
            <consortium name="DOE Joint Genome Institute"/>
            <person name="Baroncelli R."/>
            <person name="Diaz J.F."/>
            <person name="Benocci T."/>
            <person name="Peng M."/>
            <person name="Battaglia E."/>
            <person name="Haridas S."/>
            <person name="Andreopoulos W."/>
            <person name="Labutti K."/>
            <person name="Pangilinan J."/>
            <person name="Floch G.L."/>
            <person name="Makela M.R."/>
            <person name="Henrissat B."/>
            <person name="Grigoriev I.V."/>
            <person name="Crouch J.A."/>
            <person name="De Vries R.P."/>
            <person name="Sukno S.A."/>
            <person name="Thon M.R."/>
        </authorList>
    </citation>
    <scope>NUCLEOTIDE SEQUENCE</scope>
    <source>
        <strain evidence="10">CBS 193.32</strain>
    </source>
</reference>
<evidence type="ECO:0000256" key="6">
    <source>
        <dbReference type="ARBA" id="ARBA00023033"/>
    </source>
</evidence>
<dbReference type="InterPro" id="IPR001128">
    <property type="entry name" value="Cyt_P450"/>
</dbReference>
<dbReference type="RefSeq" id="XP_060434253.1">
    <property type="nucleotide sequence ID" value="XM_060570771.1"/>
</dbReference>
<dbReference type="GO" id="GO:0004497">
    <property type="term" value="F:monooxygenase activity"/>
    <property type="evidence" value="ECO:0007669"/>
    <property type="project" value="UniProtKB-KW"/>
</dbReference>
<dbReference type="InterPro" id="IPR036396">
    <property type="entry name" value="Cyt_P450_sf"/>
</dbReference>
<dbReference type="Proteomes" id="UP001224890">
    <property type="component" value="Unassembled WGS sequence"/>
</dbReference>
<evidence type="ECO:0000256" key="3">
    <source>
        <dbReference type="ARBA" id="ARBA00022723"/>
    </source>
</evidence>
<dbReference type="GO" id="GO:0020037">
    <property type="term" value="F:heme binding"/>
    <property type="evidence" value="ECO:0007669"/>
    <property type="project" value="InterPro"/>
</dbReference>
<dbReference type="GeneID" id="85455297"/>
<protein>
    <submittedName>
        <fullName evidence="10">Cytochrome P450</fullName>
    </submittedName>
</protein>
<keyword evidence="4 8" id="KW-0560">Oxidoreductase</keyword>
<dbReference type="PROSITE" id="PS00086">
    <property type="entry name" value="CYTOCHROME_P450"/>
    <property type="match status" value="1"/>
</dbReference>
<evidence type="ECO:0000256" key="1">
    <source>
        <dbReference type="ARBA" id="ARBA00001971"/>
    </source>
</evidence>
<dbReference type="SUPFAM" id="SSF48264">
    <property type="entry name" value="Cytochrome P450"/>
    <property type="match status" value="1"/>
</dbReference>